<evidence type="ECO:0000313" key="3">
    <source>
        <dbReference type="Proteomes" id="UP000094444"/>
    </source>
</evidence>
<sequence>MTAEERAELQLLRQQQEAPVEGDRGRGEEECLLQRLKKLPEHEAVALLLQVRSESRVNHDLVTTRNIPLPSRTSVEFELMHRHPILYPVVAAYDPPEIQVSQLRILPYREHEDAISAGSSKLSLRRPSSDRLAAAGTTKRDTHQDPHRSPNLGSTLADHSSHLCDQRLEFIDIVRWSDVPISNELGARLISFYLTVDHPVLGLFDADLFLGDLVAHRTEFCCPLLLSSVLCFACQGYSSIDPTTSALSYAFFNEARRMHREESTNNPQYQFAIPNIAATQLLSLAATCHGRNALAMRYMAEGIGLAEQNGLFAVDKRASARNWLDDNLDHVKAASHTAWGTFCRATLLGMNYQTAHIRIPPWLPIPGTDIVRSDGESEPFHLPAYMGQSFTALCSLVPLINEMLHEYYNSGDGVAPTIRASFSFASRLYARLLGWADALPVSMARGDDMPHHAATVHIFFHTAVLDLFRPFPCSRLQAPFSLGEFAADDPSPEGVCNASVNQLKHIILIFRARHPCADATMLWQNALLYVANACLPLQRRPAAPNTGSQHPRPTAAAGGLAGGGAGGSGVGPGEDPMEGVMMTTSSSPPPGAVLEEQSEQADEEAAEESGEDADRRKWFTACIDALRALAPRFGIVTGIVQGILSMAILKGSIPAVEGRAIMDQLKAVAEVSSRHRRANFPPHSARDEGGHSRAARAAAVGGGGGSGGGDDEGEELEEDEEGGGVGGVGGSEREGSEAVGRVLYGSFGGLGTDGAGLSAGGLVNLPGAQRGGSSFVIDLNEASVNPSAASLDVMARAFDELAMFDEFTTGED</sequence>
<dbReference type="InterPro" id="IPR053187">
    <property type="entry name" value="Notoamide_regulator"/>
</dbReference>
<dbReference type="InParanoid" id="A0A2P5I909"/>
<keyword evidence="3" id="KW-1185">Reference proteome</keyword>
<feature type="compositionally biased region" description="Acidic residues" evidence="1">
    <location>
        <begin position="709"/>
        <end position="722"/>
    </location>
</feature>
<evidence type="ECO:0000256" key="1">
    <source>
        <dbReference type="SAM" id="MobiDB-lite"/>
    </source>
</evidence>
<dbReference type="AlphaFoldDB" id="A0A2P5I909"/>
<gene>
    <name evidence="2" type="ORF">DHEL01_v202620</name>
</gene>
<feature type="region of interest" description="Disordered" evidence="1">
    <location>
        <begin position="542"/>
        <end position="613"/>
    </location>
</feature>
<proteinExistence type="predicted"/>
<feature type="region of interest" description="Disordered" evidence="1">
    <location>
        <begin position="1"/>
        <end position="26"/>
    </location>
</feature>
<accession>A0A2P5I909</accession>
<feature type="region of interest" description="Disordered" evidence="1">
    <location>
        <begin position="673"/>
        <end position="734"/>
    </location>
</feature>
<dbReference type="PANTHER" id="PTHR47256">
    <property type="entry name" value="ZN(II)2CYS6 TRANSCRIPTION FACTOR (EUROFUNG)-RELATED"/>
    <property type="match status" value="1"/>
</dbReference>
<organism evidence="2 3">
    <name type="scientific">Diaporthe helianthi</name>
    <dbReference type="NCBI Taxonomy" id="158607"/>
    <lineage>
        <taxon>Eukaryota</taxon>
        <taxon>Fungi</taxon>
        <taxon>Dikarya</taxon>
        <taxon>Ascomycota</taxon>
        <taxon>Pezizomycotina</taxon>
        <taxon>Sordariomycetes</taxon>
        <taxon>Sordariomycetidae</taxon>
        <taxon>Diaporthales</taxon>
        <taxon>Diaporthaceae</taxon>
        <taxon>Diaporthe</taxon>
    </lineage>
</organism>
<reference evidence="2" key="1">
    <citation type="submission" date="2017-09" db="EMBL/GenBank/DDBJ databases">
        <title>Polyketide synthases of a Diaporthe helianthi virulent isolate.</title>
        <authorList>
            <person name="Baroncelli R."/>
        </authorList>
    </citation>
    <scope>NUCLEOTIDE SEQUENCE [LARGE SCALE GENOMIC DNA]</scope>
    <source>
        <strain evidence="2">7/96</strain>
    </source>
</reference>
<dbReference type="Proteomes" id="UP000094444">
    <property type="component" value="Unassembled WGS sequence"/>
</dbReference>
<dbReference type="PANTHER" id="PTHR47256:SF3">
    <property type="entry name" value="ZN(II)2CYS6 TRANSCRIPTION FACTOR (EUROFUNG)"/>
    <property type="match status" value="1"/>
</dbReference>
<evidence type="ECO:0000313" key="2">
    <source>
        <dbReference type="EMBL" id="POS78990.1"/>
    </source>
</evidence>
<name>A0A2P5I909_DIAHE</name>
<dbReference type="CDD" id="cd12148">
    <property type="entry name" value="fungal_TF_MHR"/>
    <property type="match status" value="1"/>
</dbReference>
<feature type="compositionally biased region" description="Gly residues" evidence="1">
    <location>
        <begin position="559"/>
        <end position="572"/>
    </location>
</feature>
<feature type="compositionally biased region" description="Basic and acidic residues" evidence="1">
    <location>
        <begin position="138"/>
        <end position="148"/>
    </location>
</feature>
<protein>
    <recommendedName>
        <fullName evidence="4">Transcription factor domain-containing protein</fullName>
    </recommendedName>
</protein>
<comment type="caution">
    <text evidence="2">The sequence shown here is derived from an EMBL/GenBank/DDBJ whole genome shotgun (WGS) entry which is preliminary data.</text>
</comment>
<feature type="compositionally biased region" description="Acidic residues" evidence="1">
    <location>
        <begin position="596"/>
        <end position="611"/>
    </location>
</feature>
<dbReference type="EMBL" id="MAVT02000145">
    <property type="protein sequence ID" value="POS78990.1"/>
    <property type="molecule type" value="Genomic_DNA"/>
</dbReference>
<evidence type="ECO:0008006" key="4">
    <source>
        <dbReference type="Google" id="ProtNLM"/>
    </source>
</evidence>
<feature type="region of interest" description="Disordered" evidence="1">
    <location>
        <begin position="117"/>
        <end position="157"/>
    </location>
</feature>
<feature type="compositionally biased region" description="Low complexity" evidence="1">
    <location>
        <begin position="9"/>
        <end position="18"/>
    </location>
</feature>
<dbReference type="OrthoDB" id="10261408at2759"/>